<dbReference type="GO" id="GO:0016630">
    <property type="term" value="F:protochlorophyllide reductase activity"/>
    <property type="evidence" value="ECO:0007669"/>
    <property type="project" value="UniProtKB-EC"/>
</dbReference>
<dbReference type="SUPFAM" id="SSF51735">
    <property type="entry name" value="NAD(P)-binding Rossmann-fold domains"/>
    <property type="match status" value="1"/>
</dbReference>
<evidence type="ECO:0000313" key="5">
    <source>
        <dbReference type="Proteomes" id="UP001172673"/>
    </source>
</evidence>
<evidence type="ECO:0000256" key="1">
    <source>
        <dbReference type="ARBA" id="ARBA00006484"/>
    </source>
</evidence>
<evidence type="ECO:0000256" key="2">
    <source>
        <dbReference type="ARBA" id="ARBA00022857"/>
    </source>
</evidence>
<proteinExistence type="inferred from homology"/>
<dbReference type="PANTHER" id="PTHR24320">
    <property type="entry name" value="RETINOL DEHYDROGENASE"/>
    <property type="match status" value="1"/>
</dbReference>
<keyword evidence="2" id="KW-0521">NADP</keyword>
<keyword evidence="5" id="KW-1185">Reference proteome</keyword>
<reference evidence="4" key="1">
    <citation type="submission" date="2022-10" db="EMBL/GenBank/DDBJ databases">
        <title>Culturing micro-colonial fungi from biological soil crusts in the Mojave desert and describing Neophaeococcomyces mojavensis, and introducing the new genera and species Taxawa tesnikishii.</title>
        <authorList>
            <person name="Kurbessoian T."/>
            <person name="Stajich J.E."/>
        </authorList>
    </citation>
    <scope>NUCLEOTIDE SEQUENCE</scope>
    <source>
        <strain evidence="4">TK_41</strain>
    </source>
</reference>
<protein>
    <submittedName>
        <fullName evidence="4">Short-chain alcohol dehydrogenase</fullName>
        <ecNumber evidence="4">1.3.1.33</ecNumber>
    </submittedName>
</protein>
<name>A0AA38X699_9EURO</name>
<dbReference type="PANTHER" id="PTHR24320:SF236">
    <property type="entry name" value="SHORT-CHAIN DEHYDROGENASE-RELATED"/>
    <property type="match status" value="1"/>
</dbReference>
<organism evidence="4 5">
    <name type="scientific">Cladophialophora chaetospira</name>
    <dbReference type="NCBI Taxonomy" id="386627"/>
    <lineage>
        <taxon>Eukaryota</taxon>
        <taxon>Fungi</taxon>
        <taxon>Dikarya</taxon>
        <taxon>Ascomycota</taxon>
        <taxon>Pezizomycotina</taxon>
        <taxon>Eurotiomycetes</taxon>
        <taxon>Chaetothyriomycetidae</taxon>
        <taxon>Chaetothyriales</taxon>
        <taxon>Herpotrichiellaceae</taxon>
        <taxon>Cladophialophora</taxon>
    </lineage>
</organism>
<dbReference type="Gene3D" id="3.40.50.720">
    <property type="entry name" value="NAD(P)-binding Rossmann-like Domain"/>
    <property type="match status" value="1"/>
</dbReference>
<dbReference type="Proteomes" id="UP001172673">
    <property type="component" value="Unassembled WGS sequence"/>
</dbReference>
<gene>
    <name evidence="4" type="primary">RDH1_3</name>
    <name evidence="4" type="ORF">H2200_007677</name>
</gene>
<dbReference type="InterPro" id="IPR036291">
    <property type="entry name" value="NAD(P)-bd_dom_sf"/>
</dbReference>
<accession>A0AA38X699</accession>
<dbReference type="Pfam" id="PF00106">
    <property type="entry name" value="adh_short"/>
    <property type="match status" value="1"/>
</dbReference>
<keyword evidence="3 4" id="KW-0560">Oxidoreductase</keyword>
<dbReference type="EMBL" id="JAPDRK010000011">
    <property type="protein sequence ID" value="KAJ9607599.1"/>
    <property type="molecule type" value="Genomic_DNA"/>
</dbReference>
<dbReference type="EC" id="1.3.1.33" evidence="4"/>
<sequence length="327" mass="36343">MANFLQFLNECWPPRPKLTEKELGDQAGKIFIVTGTTAGVGKELTSILYSKNGKIYTAARSSDRAQKVNSEITRRYPESKGELVFLKLDLEDLNSVKAAAEEFLSKESQLDVLWNNAAVMLPAPGSTTKQGWDMQLGVNCLAPFLFTRLLTPMLKATAAISPTGSVRVVFVASSATYLFSPKRGIELAKISDKSRQNPPLYMYSVTKAGNALHAMQFAKMYKKDGVVAVSGNPGNLNSDLPRNMSWWERLLMRPLQYAPIYGAYTELYGGLSPDISINETGAWLMPWGRIGRLRHDLELAAKSKEEGGTGIAEDFWVWSEEQVREYL</sequence>
<comment type="similarity">
    <text evidence="1">Belongs to the short-chain dehydrogenases/reductases (SDR) family.</text>
</comment>
<comment type="caution">
    <text evidence="4">The sequence shown here is derived from an EMBL/GenBank/DDBJ whole genome shotgun (WGS) entry which is preliminary data.</text>
</comment>
<dbReference type="AlphaFoldDB" id="A0AA38X699"/>
<dbReference type="InterPro" id="IPR002347">
    <property type="entry name" value="SDR_fam"/>
</dbReference>
<evidence type="ECO:0000256" key="3">
    <source>
        <dbReference type="ARBA" id="ARBA00023002"/>
    </source>
</evidence>
<evidence type="ECO:0000313" key="4">
    <source>
        <dbReference type="EMBL" id="KAJ9607599.1"/>
    </source>
</evidence>